<evidence type="ECO:0000313" key="2">
    <source>
        <dbReference type="Proteomes" id="UP001186974"/>
    </source>
</evidence>
<proteinExistence type="predicted"/>
<dbReference type="EMBL" id="JAWDJW010009924">
    <property type="protein sequence ID" value="KAK3053501.1"/>
    <property type="molecule type" value="Genomic_DNA"/>
</dbReference>
<accession>A0ACC3CY75</accession>
<reference evidence="1" key="1">
    <citation type="submission" date="2024-09" db="EMBL/GenBank/DDBJ databases">
        <title>Black Yeasts Isolated from many extreme environments.</title>
        <authorList>
            <person name="Coleine C."/>
            <person name="Stajich J.E."/>
            <person name="Selbmann L."/>
        </authorList>
    </citation>
    <scope>NUCLEOTIDE SEQUENCE</scope>
    <source>
        <strain evidence="1">CCFEE 5737</strain>
    </source>
</reference>
<gene>
    <name evidence="1" type="ORF">LTS18_012138</name>
</gene>
<protein>
    <submittedName>
        <fullName evidence="1">Uncharacterized protein</fullName>
    </submittedName>
</protein>
<comment type="caution">
    <text evidence="1">The sequence shown here is derived from an EMBL/GenBank/DDBJ whole genome shotgun (WGS) entry which is preliminary data.</text>
</comment>
<keyword evidence="2" id="KW-1185">Reference proteome</keyword>
<dbReference type="Proteomes" id="UP001186974">
    <property type="component" value="Unassembled WGS sequence"/>
</dbReference>
<name>A0ACC3CY75_9PEZI</name>
<evidence type="ECO:0000313" key="1">
    <source>
        <dbReference type="EMBL" id="KAK3053501.1"/>
    </source>
</evidence>
<sequence>MAPKRGGKSKGKKTPSSSSSQQRSSSSSTAQTPQHYQQYPGYPSQYSTPSSTSTQGQQYSATQGQSQPGTHQPCPAAQTAYPAQNYDPQQYTAAVEQQQLYDEYYRQYHAQQQAQQYYQQQQQPQQTQEQVRPQRISPYPLPYSPFPFPMAGGAAMTAQQAQEVRRRNERELRRLGYESSRRQEDSEVEEGGGN</sequence>
<organism evidence="1 2">
    <name type="scientific">Coniosporium uncinatum</name>
    <dbReference type="NCBI Taxonomy" id="93489"/>
    <lineage>
        <taxon>Eukaryota</taxon>
        <taxon>Fungi</taxon>
        <taxon>Dikarya</taxon>
        <taxon>Ascomycota</taxon>
        <taxon>Pezizomycotina</taxon>
        <taxon>Dothideomycetes</taxon>
        <taxon>Dothideomycetes incertae sedis</taxon>
        <taxon>Coniosporium</taxon>
    </lineage>
</organism>